<keyword evidence="4" id="KW-1185">Reference proteome</keyword>
<dbReference type="AlphaFoldDB" id="A0A1H2V9W3"/>
<evidence type="ECO:0000313" key="3">
    <source>
        <dbReference type="EMBL" id="SDW65136.1"/>
    </source>
</evidence>
<dbReference type="OrthoDB" id="9917759at2"/>
<accession>A0A1H2V9W3</accession>
<dbReference type="RefSeq" id="WP_092680294.1">
    <property type="nucleotide sequence ID" value="NZ_FNMZ01000002.1"/>
</dbReference>
<evidence type="ECO:0000313" key="4">
    <source>
        <dbReference type="Proteomes" id="UP000199118"/>
    </source>
</evidence>
<feature type="transmembrane region" description="Helical" evidence="1">
    <location>
        <begin position="168"/>
        <end position="187"/>
    </location>
</feature>
<keyword evidence="1" id="KW-0812">Transmembrane</keyword>
<evidence type="ECO:0000256" key="1">
    <source>
        <dbReference type="SAM" id="Phobius"/>
    </source>
</evidence>
<feature type="chain" id="PRO_5011656136" description="VPLPA-CTERM protein sorting domain-containing protein" evidence="2">
    <location>
        <begin position="26"/>
        <end position="192"/>
    </location>
</feature>
<dbReference type="EMBL" id="FNMZ01000002">
    <property type="protein sequence ID" value="SDW65136.1"/>
    <property type="molecule type" value="Genomic_DNA"/>
</dbReference>
<evidence type="ECO:0008006" key="5">
    <source>
        <dbReference type="Google" id="ProtNLM"/>
    </source>
</evidence>
<evidence type="ECO:0000256" key="2">
    <source>
        <dbReference type="SAM" id="SignalP"/>
    </source>
</evidence>
<keyword evidence="1" id="KW-1133">Transmembrane helix</keyword>
<keyword evidence="1" id="KW-0472">Membrane</keyword>
<dbReference type="Proteomes" id="UP000199118">
    <property type="component" value="Unassembled WGS sequence"/>
</dbReference>
<sequence length="192" mass="19646">MRKKMIARAAGAALALGLAPFAAQAVIVEDTAADGSTGDAGSTFATAMEAGGTEVTGISGFLGEGGNDLFRFEFLVPVTFEVSNITPDITFDYSYDGFDIGFGPESAPVEYCFDCYSMDSGPGSIAIGPVTVGPGIYYLGLADSDEYGGLPLESYAMTVTITELAADVPLPGALALLGGGLAMLGAVRRRRG</sequence>
<protein>
    <recommendedName>
        <fullName evidence="5">VPLPA-CTERM protein sorting domain-containing protein</fullName>
    </recommendedName>
</protein>
<gene>
    <name evidence="3" type="ORF">SAMN05444336_1022</name>
</gene>
<reference evidence="3 4" key="1">
    <citation type="submission" date="2016-10" db="EMBL/GenBank/DDBJ databases">
        <authorList>
            <person name="de Groot N.N."/>
        </authorList>
    </citation>
    <scope>NUCLEOTIDE SEQUENCE [LARGE SCALE GENOMIC DNA]</scope>
    <source>
        <strain evidence="3 4">DSM 17890</strain>
    </source>
</reference>
<proteinExistence type="predicted"/>
<organism evidence="3 4">
    <name type="scientific">Albimonas donghaensis</name>
    <dbReference type="NCBI Taxonomy" id="356660"/>
    <lineage>
        <taxon>Bacteria</taxon>
        <taxon>Pseudomonadati</taxon>
        <taxon>Pseudomonadota</taxon>
        <taxon>Alphaproteobacteria</taxon>
        <taxon>Rhodobacterales</taxon>
        <taxon>Paracoccaceae</taxon>
        <taxon>Albimonas</taxon>
    </lineage>
</organism>
<name>A0A1H2V9W3_9RHOB</name>
<feature type="signal peptide" evidence="2">
    <location>
        <begin position="1"/>
        <end position="25"/>
    </location>
</feature>
<dbReference type="STRING" id="356660.SAMN05444336_1022"/>
<keyword evidence="2" id="KW-0732">Signal</keyword>